<dbReference type="SUPFAM" id="SSF53092">
    <property type="entry name" value="Creatinase/prolidase N-terminal domain"/>
    <property type="match status" value="1"/>
</dbReference>
<name>A0A5B9QBU9_9BACT</name>
<evidence type="ECO:0000313" key="4">
    <source>
        <dbReference type="Proteomes" id="UP000323917"/>
    </source>
</evidence>
<dbReference type="KEGG" id="bgok:Pr1d_38410"/>
<proteinExistence type="predicted"/>
<dbReference type="InterPro" id="IPR000994">
    <property type="entry name" value="Pept_M24"/>
</dbReference>
<sequence>MSDDPYEVDVEACRSRQQRLLAEMVEHGLEWVLLTRGESVQWLTGAYVGPLFAPAAAMNAEGRVTLVLPSRKTSLTVAADEVLPYEEKWHSTLRDEQRAASSAVLMSALPLKLRRVGGEWSQMGPDLLADCEGKVTNIEPVVFRLRRQKDNDELCMLRRANDANQVMYALAREIVRPGVNELEVYNALHAAAVQELGEALTYFGQDFRSNARGGLPRDRRIEAGDLYILDLGVGFRGYYSDNARTIAVGGEPSEKQVLAWERVTEVFPLVESTVRPGVSCKQLFQEVQDLLDRSLPWVFNHHLGHGVGLAPHEGPHLNPNWDDTFLEGEFFTAEPGLYHEELCAGVRLEENYVVTASGCEKLTDYPLGL</sequence>
<dbReference type="PANTHER" id="PTHR46112:SF2">
    <property type="entry name" value="XAA-PRO AMINOPEPTIDASE P-RELATED"/>
    <property type="match status" value="1"/>
</dbReference>
<keyword evidence="4" id="KW-1185">Reference proteome</keyword>
<evidence type="ECO:0000313" key="3">
    <source>
        <dbReference type="EMBL" id="QEG36527.1"/>
    </source>
</evidence>
<dbReference type="Gene3D" id="3.40.350.10">
    <property type="entry name" value="Creatinase/prolidase N-terminal domain"/>
    <property type="match status" value="1"/>
</dbReference>
<accession>A0A5B9QBU9</accession>
<organism evidence="3 4">
    <name type="scientific">Bythopirellula goksoeyrii</name>
    <dbReference type="NCBI Taxonomy" id="1400387"/>
    <lineage>
        <taxon>Bacteria</taxon>
        <taxon>Pseudomonadati</taxon>
        <taxon>Planctomycetota</taxon>
        <taxon>Planctomycetia</taxon>
        <taxon>Pirellulales</taxon>
        <taxon>Lacipirellulaceae</taxon>
        <taxon>Bythopirellula</taxon>
    </lineage>
</organism>
<dbReference type="RefSeq" id="WP_148074860.1">
    <property type="nucleotide sequence ID" value="NZ_CP042913.1"/>
</dbReference>
<dbReference type="InterPro" id="IPR000587">
    <property type="entry name" value="Creatinase_N"/>
</dbReference>
<dbReference type="EC" id="3.4.-.-" evidence="3"/>
<dbReference type="InterPro" id="IPR036005">
    <property type="entry name" value="Creatinase/aminopeptidase-like"/>
</dbReference>
<dbReference type="AlphaFoldDB" id="A0A5B9QBU9"/>
<dbReference type="InterPro" id="IPR029149">
    <property type="entry name" value="Creatin/AminoP/Spt16_N"/>
</dbReference>
<reference evidence="3 4" key="1">
    <citation type="submission" date="2019-08" db="EMBL/GenBank/DDBJ databases">
        <title>Deep-cultivation of Planctomycetes and their phenomic and genomic characterization uncovers novel biology.</title>
        <authorList>
            <person name="Wiegand S."/>
            <person name="Jogler M."/>
            <person name="Boedeker C."/>
            <person name="Pinto D."/>
            <person name="Vollmers J."/>
            <person name="Rivas-Marin E."/>
            <person name="Kohn T."/>
            <person name="Peeters S.H."/>
            <person name="Heuer A."/>
            <person name="Rast P."/>
            <person name="Oberbeckmann S."/>
            <person name="Bunk B."/>
            <person name="Jeske O."/>
            <person name="Meyerdierks A."/>
            <person name="Storesund J.E."/>
            <person name="Kallscheuer N."/>
            <person name="Luecker S."/>
            <person name="Lage O.M."/>
            <person name="Pohl T."/>
            <person name="Merkel B.J."/>
            <person name="Hornburger P."/>
            <person name="Mueller R.-W."/>
            <person name="Bruemmer F."/>
            <person name="Labrenz M."/>
            <person name="Spormann A.M."/>
            <person name="Op den Camp H."/>
            <person name="Overmann J."/>
            <person name="Amann R."/>
            <person name="Jetten M.S.M."/>
            <person name="Mascher T."/>
            <person name="Medema M.H."/>
            <person name="Devos D.P."/>
            <person name="Kaster A.-K."/>
            <person name="Ovreas L."/>
            <person name="Rohde M."/>
            <person name="Galperin M.Y."/>
            <person name="Jogler C."/>
        </authorList>
    </citation>
    <scope>NUCLEOTIDE SEQUENCE [LARGE SCALE GENOMIC DNA]</scope>
    <source>
        <strain evidence="3 4">Pr1d</strain>
    </source>
</reference>
<evidence type="ECO:0000259" key="1">
    <source>
        <dbReference type="Pfam" id="PF00557"/>
    </source>
</evidence>
<dbReference type="OrthoDB" id="9806388at2"/>
<feature type="domain" description="Creatinase N-terminal" evidence="2">
    <location>
        <begin position="16"/>
        <end position="127"/>
    </location>
</feature>
<feature type="domain" description="Peptidase M24" evidence="1">
    <location>
        <begin position="157"/>
        <end position="356"/>
    </location>
</feature>
<evidence type="ECO:0000259" key="2">
    <source>
        <dbReference type="Pfam" id="PF01321"/>
    </source>
</evidence>
<protein>
    <submittedName>
        <fullName evidence="3">Putative peptidase</fullName>
        <ecNumber evidence="3">3.4.-.-</ecNumber>
    </submittedName>
</protein>
<dbReference type="GO" id="GO:0016787">
    <property type="term" value="F:hydrolase activity"/>
    <property type="evidence" value="ECO:0007669"/>
    <property type="project" value="UniProtKB-KW"/>
</dbReference>
<dbReference type="Gene3D" id="3.90.230.10">
    <property type="entry name" value="Creatinase/methionine aminopeptidase superfamily"/>
    <property type="match status" value="1"/>
</dbReference>
<dbReference type="Proteomes" id="UP000323917">
    <property type="component" value="Chromosome"/>
</dbReference>
<dbReference type="InterPro" id="IPR050659">
    <property type="entry name" value="Peptidase_M24B"/>
</dbReference>
<gene>
    <name evidence="3" type="ORF">Pr1d_38410</name>
</gene>
<dbReference type="Pfam" id="PF00557">
    <property type="entry name" value="Peptidase_M24"/>
    <property type="match status" value="1"/>
</dbReference>
<dbReference type="SUPFAM" id="SSF55920">
    <property type="entry name" value="Creatinase/aminopeptidase"/>
    <property type="match status" value="1"/>
</dbReference>
<dbReference type="CDD" id="cd01066">
    <property type="entry name" value="APP_MetAP"/>
    <property type="match status" value="1"/>
</dbReference>
<dbReference type="PANTHER" id="PTHR46112">
    <property type="entry name" value="AMINOPEPTIDASE"/>
    <property type="match status" value="1"/>
</dbReference>
<dbReference type="EMBL" id="CP042913">
    <property type="protein sequence ID" value="QEG36527.1"/>
    <property type="molecule type" value="Genomic_DNA"/>
</dbReference>
<dbReference type="Pfam" id="PF01321">
    <property type="entry name" value="Creatinase_N"/>
    <property type="match status" value="1"/>
</dbReference>
<keyword evidence="3" id="KW-0378">Hydrolase</keyword>